<dbReference type="InterPro" id="IPR046596">
    <property type="entry name" value="DUF6655"/>
</dbReference>
<sequence>MIRPVLLSAALLLVLTACSGRRETDPVRSASEMLLVSTAADRAADKLTFSLQPGTKVFIDASYVEGTDSKYMISALRDRVARKGGDLVDDKGKADLLIEPRIGSLSIDRDRTLFGTPAIPVPLVGVEVPEIAIFKRSYQQGVVKLAATTYDPKTGLMVQSHEPVYAFSNRKDWTFLIFFSWTTTDLMPEEDKKHWIGD</sequence>
<feature type="chain" id="PRO_5021969520" evidence="1">
    <location>
        <begin position="20"/>
        <end position="198"/>
    </location>
</feature>
<keyword evidence="3" id="KW-1185">Reference proteome</keyword>
<protein>
    <submittedName>
        <fullName evidence="2">Uncharacterized protein</fullName>
    </submittedName>
</protein>
<organism evidence="2 3">
    <name type="scientific">Ferrovibrio terrae</name>
    <dbReference type="NCBI Taxonomy" id="2594003"/>
    <lineage>
        <taxon>Bacteria</taxon>
        <taxon>Pseudomonadati</taxon>
        <taxon>Pseudomonadota</taxon>
        <taxon>Alphaproteobacteria</taxon>
        <taxon>Rhodospirillales</taxon>
        <taxon>Rhodospirillaceae</taxon>
        <taxon>Ferrovibrio</taxon>
    </lineage>
</organism>
<proteinExistence type="predicted"/>
<dbReference type="AlphaFoldDB" id="A0A516H4L9"/>
<dbReference type="PROSITE" id="PS51257">
    <property type="entry name" value="PROKAR_LIPOPROTEIN"/>
    <property type="match status" value="1"/>
</dbReference>
<name>A0A516H4L9_9PROT</name>
<dbReference type="Pfam" id="PF20360">
    <property type="entry name" value="DUF6655"/>
    <property type="match status" value="1"/>
</dbReference>
<dbReference type="OrthoDB" id="7302561at2"/>
<evidence type="ECO:0000256" key="1">
    <source>
        <dbReference type="SAM" id="SignalP"/>
    </source>
</evidence>
<dbReference type="RefSeq" id="WP_144069690.1">
    <property type="nucleotide sequence ID" value="NZ_CP041636.1"/>
</dbReference>
<dbReference type="EMBL" id="CP041636">
    <property type="protein sequence ID" value="QDO98709.1"/>
    <property type="molecule type" value="Genomic_DNA"/>
</dbReference>
<feature type="signal peptide" evidence="1">
    <location>
        <begin position="1"/>
        <end position="19"/>
    </location>
</feature>
<keyword evidence="1" id="KW-0732">Signal</keyword>
<dbReference type="Proteomes" id="UP000317496">
    <property type="component" value="Chromosome"/>
</dbReference>
<evidence type="ECO:0000313" key="2">
    <source>
        <dbReference type="EMBL" id="QDO98709.1"/>
    </source>
</evidence>
<dbReference type="KEGG" id="fer:FNB15_16130"/>
<evidence type="ECO:0000313" key="3">
    <source>
        <dbReference type="Proteomes" id="UP000317496"/>
    </source>
</evidence>
<gene>
    <name evidence="2" type="ORF">FNB15_16130</name>
</gene>
<accession>A0A516H4L9</accession>
<reference evidence="2 3" key="1">
    <citation type="submission" date="2019-07" db="EMBL/GenBank/DDBJ databases">
        <title>Genome sequencing for Ferrovibrio sp. K5.</title>
        <authorList>
            <person name="Park S.-J."/>
        </authorList>
    </citation>
    <scope>NUCLEOTIDE SEQUENCE [LARGE SCALE GENOMIC DNA]</scope>
    <source>
        <strain evidence="2 3">K5</strain>
    </source>
</reference>